<name>A0A2P2MR14_RHIMU</name>
<proteinExistence type="predicted"/>
<sequence length="84" mass="9591">MTECYCPRYWKTEQGSANDLTSALLDHHLEKAGLLQSHCFLNIIPPSSLNNANLGCRLFHVVRCRINPMISEMKGHVAMTRCFR</sequence>
<evidence type="ECO:0000313" key="1">
    <source>
        <dbReference type="EMBL" id="MBX32658.1"/>
    </source>
</evidence>
<keyword evidence="1" id="KW-0675">Receptor</keyword>
<reference evidence="1" key="1">
    <citation type="submission" date="2018-02" db="EMBL/GenBank/DDBJ databases">
        <title>Rhizophora mucronata_Transcriptome.</title>
        <authorList>
            <person name="Meera S.P."/>
            <person name="Sreeshan A."/>
            <person name="Augustine A."/>
        </authorList>
    </citation>
    <scope>NUCLEOTIDE SEQUENCE</scope>
    <source>
        <tissue evidence="1">Leaf</tissue>
    </source>
</reference>
<keyword evidence="1" id="KW-0808">Transferase</keyword>
<organism evidence="1">
    <name type="scientific">Rhizophora mucronata</name>
    <name type="common">Asiatic mangrove</name>
    <dbReference type="NCBI Taxonomy" id="61149"/>
    <lineage>
        <taxon>Eukaryota</taxon>
        <taxon>Viridiplantae</taxon>
        <taxon>Streptophyta</taxon>
        <taxon>Embryophyta</taxon>
        <taxon>Tracheophyta</taxon>
        <taxon>Spermatophyta</taxon>
        <taxon>Magnoliopsida</taxon>
        <taxon>eudicotyledons</taxon>
        <taxon>Gunneridae</taxon>
        <taxon>Pentapetalae</taxon>
        <taxon>rosids</taxon>
        <taxon>fabids</taxon>
        <taxon>Malpighiales</taxon>
        <taxon>Rhizophoraceae</taxon>
        <taxon>Rhizophora</taxon>
    </lineage>
</organism>
<keyword evidence="1" id="KW-0418">Kinase</keyword>
<protein>
    <submittedName>
        <fullName evidence="1">Receptor-like protein kinase isoform X1</fullName>
    </submittedName>
</protein>
<dbReference type="AlphaFoldDB" id="A0A2P2MR14"/>
<accession>A0A2P2MR14</accession>
<dbReference type="EMBL" id="GGEC01052174">
    <property type="protein sequence ID" value="MBX32658.1"/>
    <property type="molecule type" value="Transcribed_RNA"/>
</dbReference>
<dbReference type="GO" id="GO:0016301">
    <property type="term" value="F:kinase activity"/>
    <property type="evidence" value="ECO:0007669"/>
    <property type="project" value="UniProtKB-KW"/>
</dbReference>